<accession>A0AAN8JBZ5</accession>
<proteinExistence type="predicted"/>
<feature type="coiled-coil region" evidence="1">
    <location>
        <begin position="131"/>
        <end position="165"/>
    </location>
</feature>
<dbReference type="InterPro" id="IPR057251">
    <property type="entry name" value="FP_C"/>
</dbReference>
<gene>
    <name evidence="3" type="ORF">SNE40_018134</name>
</gene>
<dbReference type="EMBL" id="JAZGQO010000013">
    <property type="protein sequence ID" value="KAK6171694.1"/>
    <property type="molecule type" value="Genomic_DNA"/>
</dbReference>
<name>A0AAN8JBZ5_PATCE</name>
<evidence type="ECO:0000259" key="2">
    <source>
        <dbReference type="Pfam" id="PF25298"/>
    </source>
</evidence>
<protein>
    <recommendedName>
        <fullName evidence="2">FP protein C-terminal domain-containing protein</fullName>
    </recommendedName>
</protein>
<dbReference type="Pfam" id="PF25298">
    <property type="entry name" value="Baculo_FP_2nd"/>
    <property type="match status" value="1"/>
</dbReference>
<comment type="caution">
    <text evidence="3">The sequence shown here is derived from an EMBL/GenBank/DDBJ whole genome shotgun (WGS) entry which is preliminary data.</text>
</comment>
<sequence>MCHLVHLGILRYLFRIYKRDQPESRPDNSSPSTLHLEKQARLASLDGDTFSTTSDNNDTSEQSILSTVQNETVLQLSQVVCATLKNQDFMDSILPLISEKVIQLIKPNIAKIVDECMEPHLETINHNTDALDLHEAQFQNHNDQIKILSNKVMSLEKRLEEQEQYSRRTSLRFNTVRVPTKVSGNIITPIDTDSLVLDICKKQLGVKLNLNDIGRSHPIGEIRDGKTSIIVRFPTYRQRQTVFSQKKKLKDNVDKIFITENLTRHRYDLLKRLNTLRTNKKIDSFWTHDGTVLVKETEHSRPAVVKNRQDIYKLGGEVLSGDEGD</sequence>
<evidence type="ECO:0000256" key="1">
    <source>
        <dbReference type="SAM" id="Coils"/>
    </source>
</evidence>
<feature type="domain" description="FP protein C-terminal" evidence="2">
    <location>
        <begin position="282"/>
        <end position="314"/>
    </location>
</feature>
<dbReference type="Proteomes" id="UP001347796">
    <property type="component" value="Unassembled WGS sequence"/>
</dbReference>
<evidence type="ECO:0000313" key="4">
    <source>
        <dbReference type="Proteomes" id="UP001347796"/>
    </source>
</evidence>
<reference evidence="3 4" key="1">
    <citation type="submission" date="2024-01" db="EMBL/GenBank/DDBJ databases">
        <title>The genome of the rayed Mediterranean limpet Patella caerulea (Linnaeus, 1758).</title>
        <authorList>
            <person name="Anh-Thu Weber A."/>
            <person name="Halstead-Nussloch G."/>
        </authorList>
    </citation>
    <scope>NUCLEOTIDE SEQUENCE [LARGE SCALE GENOMIC DNA]</scope>
    <source>
        <strain evidence="3">AATW-2023a</strain>
        <tissue evidence="3">Whole specimen</tissue>
    </source>
</reference>
<evidence type="ECO:0000313" key="3">
    <source>
        <dbReference type="EMBL" id="KAK6171694.1"/>
    </source>
</evidence>
<keyword evidence="4" id="KW-1185">Reference proteome</keyword>
<organism evidence="3 4">
    <name type="scientific">Patella caerulea</name>
    <name type="common">Rayed Mediterranean limpet</name>
    <dbReference type="NCBI Taxonomy" id="87958"/>
    <lineage>
        <taxon>Eukaryota</taxon>
        <taxon>Metazoa</taxon>
        <taxon>Spiralia</taxon>
        <taxon>Lophotrochozoa</taxon>
        <taxon>Mollusca</taxon>
        <taxon>Gastropoda</taxon>
        <taxon>Patellogastropoda</taxon>
        <taxon>Patelloidea</taxon>
        <taxon>Patellidae</taxon>
        <taxon>Patella</taxon>
    </lineage>
</organism>
<dbReference type="AlphaFoldDB" id="A0AAN8JBZ5"/>
<keyword evidence="1" id="KW-0175">Coiled coil</keyword>